<keyword evidence="3 7" id="KW-0479">Metal-binding</keyword>
<dbReference type="PANTHER" id="PTHR46696:SF1">
    <property type="entry name" value="CYTOCHROME P450 YJIB-RELATED"/>
    <property type="match status" value="1"/>
</dbReference>
<dbReference type="AlphaFoldDB" id="A0A367EG26"/>
<reference evidence="8 9" key="1">
    <citation type="submission" date="2018-06" db="EMBL/GenBank/DDBJ databases">
        <title>Streptomyces reniochalinae sp. nov. and Streptomyces diacarnus sp. nov. from marine sponges.</title>
        <authorList>
            <person name="Li L."/>
        </authorList>
    </citation>
    <scope>NUCLEOTIDE SEQUENCE [LARGE SCALE GENOMIC DNA]</scope>
    <source>
        <strain evidence="8 9">LHW50302</strain>
    </source>
</reference>
<keyword evidence="9" id="KW-1185">Reference proteome</keyword>
<dbReference type="InterPro" id="IPR001128">
    <property type="entry name" value="Cyt_P450"/>
</dbReference>
<dbReference type="InterPro" id="IPR002397">
    <property type="entry name" value="Cyt_P450_B"/>
</dbReference>
<dbReference type="FunFam" id="1.10.630.10:FF:000018">
    <property type="entry name" value="Cytochrome P450 monooxygenase"/>
    <property type="match status" value="1"/>
</dbReference>
<name>A0A367EG26_9ACTN</name>
<dbReference type="EMBL" id="QOIM01000039">
    <property type="protein sequence ID" value="RCG16170.1"/>
    <property type="molecule type" value="Genomic_DNA"/>
</dbReference>
<dbReference type="OrthoDB" id="5500002at2"/>
<dbReference type="RefSeq" id="WP_114017388.1">
    <property type="nucleotide sequence ID" value="NZ_QOIM01000039.1"/>
</dbReference>
<evidence type="ECO:0000256" key="3">
    <source>
        <dbReference type="ARBA" id="ARBA00022723"/>
    </source>
</evidence>
<dbReference type="PRINTS" id="PR00359">
    <property type="entry name" value="BP450"/>
</dbReference>
<dbReference type="Pfam" id="PF00067">
    <property type="entry name" value="p450"/>
    <property type="match status" value="2"/>
</dbReference>
<keyword evidence="4 7" id="KW-0560">Oxidoreductase</keyword>
<evidence type="ECO:0000256" key="4">
    <source>
        <dbReference type="ARBA" id="ARBA00023002"/>
    </source>
</evidence>
<evidence type="ECO:0000256" key="5">
    <source>
        <dbReference type="ARBA" id="ARBA00023004"/>
    </source>
</evidence>
<dbReference type="InterPro" id="IPR017972">
    <property type="entry name" value="Cyt_P450_CS"/>
</dbReference>
<evidence type="ECO:0000256" key="2">
    <source>
        <dbReference type="ARBA" id="ARBA00022617"/>
    </source>
</evidence>
<proteinExistence type="inferred from homology"/>
<dbReference type="PRINTS" id="PR00385">
    <property type="entry name" value="P450"/>
</dbReference>
<sequence length="401" mass="44561">MSTNNPVNLRDRRLLTDPHTAYSELREAGPLVRATALDGSQVWLVTRQEDVQPLLADRRLFTDPEAAGSSTVNVRSRMLEKMGVPAEVLPHLTETLLDLDGADHTRIRKLVSRTFTARRVGALLPRVEEITSNLLDRLTGADLVQELGYPLPITVICELVGVPEADRADWRRWSDAFMRMDRQMPAALREMVEYCHDLTASRRAYPRQDLLSGMVAEVDEHGEALTDGEIVTMLIFLVFAGHETTAHLITNGAHALMTHPEQLTLLRDDPSLWPSAVNELMRFCSPVLSARVRYLAEDVEIGGVMVPAGEAVMPVVVSANYDPRVYQDPERLDVTRKAAGHLGFGAGPHYCLGAALARQEGEVALRGLFERYPGIRFCGPEPQWSDRPGMYRLLSLPVTLG</sequence>
<dbReference type="Gene3D" id="1.10.630.10">
    <property type="entry name" value="Cytochrome P450"/>
    <property type="match status" value="1"/>
</dbReference>
<dbReference type="GO" id="GO:0020037">
    <property type="term" value="F:heme binding"/>
    <property type="evidence" value="ECO:0007669"/>
    <property type="project" value="InterPro"/>
</dbReference>
<dbReference type="PROSITE" id="PS00086">
    <property type="entry name" value="CYTOCHROME_P450"/>
    <property type="match status" value="1"/>
</dbReference>
<evidence type="ECO:0000256" key="7">
    <source>
        <dbReference type="RuleBase" id="RU000461"/>
    </source>
</evidence>
<dbReference type="PANTHER" id="PTHR46696">
    <property type="entry name" value="P450, PUTATIVE (EUROFUNG)-RELATED"/>
    <property type="match status" value="1"/>
</dbReference>
<dbReference type="GO" id="GO:0016705">
    <property type="term" value="F:oxidoreductase activity, acting on paired donors, with incorporation or reduction of molecular oxygen"/>
    <property type="evidence" value="ECO:0007669"/>
    <property type="project" value="InterPro"/>
</dbReference>
<keyword evidence="6 7" id="KW-0503">Monooxygenase</keyword>
<keyword evidence="2 7" id="KW-0349">Heme</keyword>
<protein>
    <submittedName>
        <fullName evidence="8">Cytochrome P450</fullName>
    </submittedName>
</protein>
<dbReference type="Proteomes" id="UP000253507">
    <property type="component" value="Unassembled WGS sequence"/>
</dbReference>
<comment type="caution">
    <text evidence="8">The sequence shown here is derived from an EMBL/GenBank/DDBJ whole genome shotgun (WGS) entry which is preliminary data.</text>
</comment>
<keyword evidence="5 7" id="KW-0408">Iron</keyword>
<accession>A0A367EG26</accession>
<dbReference type="InterPro" id="IPR036396">
    <property type="entry name" value="Cyt_P450_sf"/>
</dbReference>
<evidence type="ECO:0000313" key="9">
    <source>
        <dbReference type="Proteomes" id="UP000253507"/>
    </source>
</evidence>
<dbReference type="GO" id="GO:0005506">
    <property type="term" value="F:iron ion binding"/>
    <property type="evidence" value="ECO:0007669"/>
    <property type="project" value="InterPro"/>
</dbReference>
<organism evidence="8 9">
    <name type="scientific">Streptomyces reniochalinae</name>
    <dbReference type="NCBI Taxonomy" id="2250578"/>
    <lineage>
        <taxon>Bacteria</taxon>
        <taxon>Bacillati</taxon>
        <taxon>Actinomycetota</taxon>
        <taxon>Actinomycetes</taxon>
        <taxon>Kitasatosporales</taxon>
        <taxon>Streptomycetaceae</taxon>
        <taxon>Streptomyces</taxon>
    </lineage>
</organism>
<dbReference type="GO" id="GO:0004497">
    <property type="term" value="F:monooxygenase activity"/>
    <property type="evidence" value="ECO:0007669"/>
    <property type="project" value="UniProtKB-KW"/>
</dbReference>
<evidence type="ECO:0000256" key="6">
    <source>
        <dbReference type="ARBA" id="ARBA00023033"/>
    </source>
</evidence>
<dbReference type="CDD" id="cd11029">
    <property type="entry name" value="CYP107-like"/>
    <property type="match status" value="1"/>
</dbReference>
<dbReference type="SUPFAM" id="SSF48264">
    <property type="entry name" value="Cytochrome P450"/>
    <property type="match status" value="1"/>
</dbReference>
<comment type="similarity">
    <text evidence="1 7">Belongs to the cytochrome P450 family.</text>
</comment>
<gene>
    <name evidence="8" type="ORF">DQ392_21835</name>
</gene>
<evidence type="ECO:0000313" key="8">
    <source>
        <dbReference type="EMBL" id="RCG16170.1"/>
    </source>
</evidence>
<evidence type="ECO:0000256" key="1">
    <source>
        <dbReference type="ARBA" id="ARBA00010617"/>
    </source>
</evidence>